<dbReference type="Pfam" id="PF17111">
    <property type="entry name" value="PigL_N"/>
    <property type="match status" value="1"/>
</dbReference>
<dbReference type="RefSeq" id="XP_016586041.1">
    <property type="nucleotide sequence ID" value="XM_016731163.1"/>
</dbReference>
<protein>
    <recommendedName>
        <fullName evidence="4">Azaphilone pigments biosynthesis cluster protein L N-terminal domain-containing protein</fullName>
    </recommendedName>
</protein>
<evidence type="ECO:0000256" key="1">
    <source>
        <dbReference type="SAM" id="Coils"/>
    </source>
</evidence>
<organism evidence="5 6">
    <name type="scientific">Sporothrix schenckii 1099-18</name>
    <dbReference type="NCBI Taxonomy" id="1397361"/>
    <lineage>
        <taxon>Eukaryota</taxon>
        <taxon>Fungi</taxon>
        <taxon>Dikarya</taxon>
        <taxon>Ascomycota</taxon>
        <taxon>Pezizomycotina</taxon>
        <taxon>Sordariomycetes</taxon>
        <taxon>Sordariomycetidae</taxon>
        <taxon>Ophiostomatales</taxon>
        <taxon>Ophiostomataceae</taxon>
        <taxon>Sporothrix</taxon>
    </lineage>
</organism>
<evidence type="ECO:0000313" key="5">
    <source>
        <dbReference type="EMBL" id="KJR83365.1"/>
    </source>
</evidence>
<proteinExistence type="predicted"/>
<accession>A0A0F2M3L3</accession>
<evidence type="ECO:0000259" key="4">
    <source>
        <dbReference type="Pfam" id="PF17111"/>
    </source>
</evidence>
<feature type="coiled-coil region" evidence="1">
    <location>
        <begin position="31"/>
        <end position="58"/>
    </location>
</feature>
<dbReference type="Proteomes" id="UP000033710">
    <property type="component" value="Unassembled WGS sequence"/>
</dbReference>
<dbReference type="AlphaFoldDB" id="A0A0F2M3L3"/>
<keyword evidence="1" id="KW-0175">Coiled coil</keyword>
<dbReference type="VEuPathDB" id="FungiDB:SPSK_04355"/>
<evidence type="ECO:0000256" key="3">
    <source>
        <dbReference type="SAM" id="SignalP"/>
    </source>
</evidence>
<dbReference type="InterPro" id="IPR031348">
    <property type="entry name" value="PigL_N"/>
</dbReference>
<dbReference type="GeneID" id="27666440"/>
<sequence length="380" mass="41817">MDPFSTAAAVLPFAILFLQSIKLSCGVFSTYKDAKEQVNRLLKQIESLLSTLERLLRSRAISDQRDGALATKIIACADDIEAYDKMLKAMAVGGAEKLFERQKKKLKASFKVEDLEKMSAVMAEHTGALSLHLNAIESDMLFEVRDQLAIVEREGRTIQQAIAESRAAVIEHHTTMAVTVRDTVTTTLHDTMAQVTDETRSNGQAIRAALLDLGSKAQGDQMIGMLNQMLEQLSRLSVERDNGARVEELRDEQDNQQSDDVQGNDEAQKDMQSIDDMPAEDVLPCAMLKDSINSILTALHNKQGVFSLDEAADIDDALLALLQTMASDAFLASAATSVSTYQQMCETCTKRDLARLRENLKTVQGITLSSQKISVNEKGE</sequence>
<dbReference type="OrthoDB" id="539213at2759"/>
<feature type="chain" id="PRO_5002454882" description="Azaphilone pigments biosynthesis cluster protein L N-terminal domain-containing protein" evidence="3">
    <location>
        <begin position="27"/>
        <end position="380"/>
    </location>
</feature>
<reference evidence="5 6" key="2">
    <citation type="journal article" date="2015" name="Eukaryot. Cell">
        <title>Asexual propagation of a virulent clone complex in a human and feline outbreak of sporotrichosis.</title>
        <authorList>
            <person name="Teixeira Mde M."/>
            <person name="Rodrigues A.M."/>
            <person name="Tsui C.K."/>
            <person name="de Almeida L.G."/>
            <person name="Van Diepeningen A.D."/>
            <person name="van den Ende B.G."/>
            <person name="Fernandes G.F."/>
            <person name="Kano R."/>
            <person name="Hamelin R.C."/>
            <person name="Lopes-Bezerra L.M."/>
            <person name="Vasconcelos A.T."/>
            <person name="de Hoog S."/>
            <person name="de Camargo Z.P."/>
            <person name="Felipe M.S."/>
        </authorList>
    </citation>
    <scope>NUCLEOTIDE SEQUENCE [LARGE SCALE GENOMIC DNA]</scope>
    <source>
        <strain evidence="5 6">1099-18</strain>
    </source>
</reference>
<evidence type="ECO:0000313" key="6">
    <source>
        <dbReference type="Proteomes" id="UP000033710"/>
    </source>
</evidence>
<dbReference type="KEGG" id="ssck:SPSK_04355"/>
<evidence type="ECO:0000256" key="2">
    <source>
        <dbReference type="SAM" id="MobiDB-lite"/>
    </source>
</evidence>
<reference evidence="5 6" key="1">
    <citation type="journal article" date="2014" name="BMC Genomics">
        <title>Comparative genomics of the major fungal agents of human and animal Sporotrichosis: Sporothrix schenckii and Sporothrix brasiliensis.</title>
        <authorList>
            <person name="Teixeira M.M."/>
            <person name="de Almeida L.G."/>
            <person name="Kubitschek-Barreira P."/>
            <person name="Alves F.L."/>
            <person name="Kioshima E.S."/>
            <person name="Abadio A.K."/>
            <person name="Fernandes L."/>
            <person name="Derengowski L.S."/>
            <person name="Ferreira K.S."/>
            <person name="Souza R.C."/>
            <person name="Ruiz J.C."/>
            <person name="de Andrade N.C."/>
            <person name="Paes H.C."/>
            <person name="Nicola A.M."/>
            <person name="Albuquerque P."/>
            <person name="Gerber A.L."/>
            <person name="Martins V.P."/>
            <person name="Peconick L.D."/>
            <person name="Neto A.V."/>
            <person name="Chaucanez C.B."/>
            <person name="Silva P.A."/>
            <person name="Cunha O.L."/>
            <person name="de Oliveira F.F."/>
            <person name="dos Santos T.C."/>
            <person name="Barros A.L."/>
            <person name="Soares M.A."/>
            <person name="de Oliveira L.M."/>
            <person name="Marini M.M."/>
            <person name="Villalobos-Duno H."/>
            <person name="Cunha M.M."/>
            <person name="de Hoog S."/>
            <person name="da Silveira J.F."/>
            <person name="Henrissat B."/>
            <person name="Nino-Vega G.A."/>
            <person name="Cisalpino P.S."/>
            <person name="Mora-Montes H.M."/>
            <person name="Almeida S.R."/>
            <person name="Stajich J.E."/>
            <person name="Lopes-Bezerra L.M."/>
            <person name="Vasconcelos A.T."/>
            <person name="Felipe M.S."/>
        </authorList>
    </citation>
    <scope>NUCLEOTIDE SEQUENCE [LARGE SCALE GENOMIC DNA]</scope>
    <source>
        <strain evidence="5 6">1099-18</strain>
    </source>
</reference>
<feature type="domain" description="Azaphilone pigments biosynthesis cluster protein L N-terminal" evidence="4">
    <location>
        <begin position="1"/>
        <end position="204"/>
    </location>
</feature>
<name>A0A0F2M3L3_SPOSC</name>
<keyword evidence="3" id="KW-0732">Signal</keyword>
<gene>
    <name evidence="5" type="ORF">SPSK_04355</name>
</gene>
<feature type="region of interest" description="Disordered" evidence="2">
    <location>
        <begin position="248"/>
        <end position="269"/>
    </location>
</feature>
<dbReference type="EMBL" id="AXCR01000010">
    <property type="protein sequence ID" value="KJR83365.1"/>
    <property type="molecule type" value="Genomic_DNA"/>
</dbReference>
<comment type="caution">
    <text evidence="5">The sequence shown here is derived from an EMBL/GenBank/DDBJ whole genome shotgun (WGS) entry which is preliminary data.</text>
</comment>
<feature type="signal peptide" evidence="3">
    <location>
        <begin position="1"/>
        <end position="26"/>
    </location>
</feature>